<reference evidence="2 3" key="1">
    <citation type="journal article" date="2018" name="Proc. R. Soc. B">
        <title>A non-coding region near Follistatin controls head colour polymorphism in the Gouldian finch.</title>
        <authorList>
            <person name="Toomey M.B."/>
            <person name="Marques C.I."/>
            <person name="Andrade P."/>
            <person name="Araujo P.M."/>
            <person name="Sabatino S."/>
            <person name="Gazda M.A."/>
            <person name="Afonso S."/>
            <person name="Lopes R.J."/>
            <person name="Corbo J.C."/>
            <person name="Carneiro M."/>
        </authorList>
    </citation>
    <scope>NUCLEOTIDE SEQUENCE [LARGE SCALE GENOMIC DNA]</scope>
    <source>
        <strain evidence="2">Red01</strain>
        <tissue evidence="2">Muscle</tissue>
    </source>
</reference>
<dbReference type="EMBL" id="QUSF01000031">
    <property type="protein sequence ID" value="RLV99707.1"/>
    <property type="molecule type" value="Genomic_DNA"/>
</dbReference>
<protein>
    <recommendedName>
        <fullName evidence="4">Secreted protein</fullName>
    </recommendedName>
</protein>
<feature type="chain" id="PRO_5018288263" description="Secreted protein" evidence="1">
    <location>
        <begin position="27"/>
        <end position="66"/>
    </location>
</feature>
<name>A0A3L8SD33_CHLGU</name>
<gene>
    <name evidence="2" type="ORF">DV515_00009592</name>
</gene>
<proteinExistence type="predicted"/>
<evidence type="ECO:0000256" key="1">
    <source>
        <dbReference type="SAM" id="SignalP"/>
    </source>
</evidence>
<evidence type="ECO:0000313" key="2">
    <source>
        <dbReference type="EMBL" id="RLV99707.1"/>
    </source>
</evidence>
<dbReference type="AlphaFoldDB" id="A0A3L8SD33"/>
<evidence type="ECO:0000313" key="3">
    <source>
        <dbReference type="Proteomes" id="UP000276834"/>
    </source>
</evidence>
<evidence type="ECO:0008006" key="4">
    <source>
        <dbReference type="Google" id="ProtNLM"/>
    </source>
</evidence>
<feature type="signal peptide" evidence="1">
    <location>
        <begin position="1"/>
        <end position="26"/>
    </location>
</feature>
<dbReference type="Proteomes" id="UP000276834">
    <property type="component" value="Unassembled WGS sequence"/>
</dbReference>
<keyword evidence="1" id="KW-0732">Signal</keyword>
<sequence>MRSFCLCLGLVPAMPVGMFWLPLVASGGHKACQGKDVLHLRGCGVSAMPFSKQPRIKLCSKIAPVD</sequence>
<accession>A0A3L8SD33</accession>
<comment type="caution">
    <text evidence="2">The sequence shown here is derived from an EMBL/GenBank/DDBJ whole genome shotgun (WGS) entry which is preliminary data.</text>
</comment>
<keyword evidence="3" id="KW-1185">Reference proteome</keyword>
<organism evidence="2 3">
    <name type="scientific">Chloebia gouldiae</name>
    <name type="common">Gouldian finch</name>
    <name type="synonym">Erythrura gouldiae</name>
    <dbReference type="NCBI Taxonomy" id="44316"/>
    <lineage>
        <taxon>Eukaryota</taxon>
        <taxon>Metazoa</taxon>
        <taxon>Chordata</taxon>
        <taxon>Craniata</taxon>
        <taxon>Vertebrata</taxon>
        <taxon>Euteleostomi</taxon>
        <taxon>Archelosauria</taxon>
        <taxon>Archosauria</taxon>
        <taxon>Dinosauria</taxon>
        <taxon>Saurischia</taxon>
        <taxon>Theropoda</taxon>
        <taxon>Coelurosauria</taxon>
        <taxon>Aves</taxon>
        <taxon>Neognathae</taxon>
        <taxon>Neoaves</taxon>
        <taxon>Telluraves</taxon>
        <taxon>Australaves</taxon>
        <taxon>Passeriformes</taxon>
        <taxon>Passeroidea</taxon>
        <taxon>Passeridae</taxon>
        <taxon>Chloebia</taxon>
    </lineage>
</organism>